<gene>
    <name evidence="5" type="ORF">EIN_122870</name>
</gene>
<dbReference type="InterPro" id="IPR056861">
    <property type="entry name" value="HMCN1-like_VWA"/>
</dbReference>
<dbReference type="OMA" id="SEECFEY"/>
<dbReference type="OrthoDB" id="29034at2759"/>
<dbReference type="AlphaFoldDB" id="A0A0A1UEK4"/>
<keyword evidence="3" id="KW-0732">Signal</keyword>
<evidence type="ECO:0000256" key="1">
    <source>
        <dbReference type="ARBA" id="ARBA00004613"/>
    </source>
</evidence>
<comment type="subcellular location">
    <subcellularLocation>
        <location evidence="1">Secreted</location>
    </subcellularLocation>
</comment>
<dbReference type="Pfam" id="PF25106">
    <property type="entry name" value="VWA_4"/>
    <property type="match status" value="1"/>
</dbReference>
<keyword evidence="2" id="KW-0964">Secreted</keyword>
<protein>
    <recommendedName>
        <fullName evidence="4">VWFA domain-containing protein</fullName>
    </recommendedName>
</protein>
<dbReference type="GeneID" id="14891326"/>
<dbReference type="RefSeq" id="XP_004259107.1">
    <property type="nucleotide sequence ID" value="XM_004259059.1"/>
</dbReference>
<dbReference type="EMBL" id="KB206380">
    <property type="protein sequence ID" value="ELP92336.1"/>
    <property type="molecule type" value="Genomic_DNA"/>
</dbReference>
<dbReference type="PANTHER" id="PTHR47763">
    <property type="entry name" value="ALPHA-PROTEIN KINASE VWKA"/>
    <property type="match status" value="1"/>
</dbReference>
<reference evidence="5 6" key="1">
    <citation type="submission" date="2012-10" db="EMBL/GenBank/DDBJ databases">
        <authorList>
            <person name="Zafar N."/>
            <person name="Inman J."/>
            <person name="Hall N."/>
            <person name="Lorenzi H."/>
            <person name="Caler E."/>
        </authorList>
    </citation>
    <scope>NUCLEOTIDE SEQUENCE [LARGE SCALE GENOMIC DNA]</scope>
    <source>
        <strain evidence="5 6">IP1</strain>
    </source>
</reference>
<evidence type="ECO:0000259" key="4">
    <source>
        <dbReference type="PROSITE" id="PS50234"/>
    </source>
</evidence>
<keyword evidence="6" id="KW-1185">Reference proteome</keyword>
<dbReference type="Gene3D" id="3.40.50.410">
    <property type="entry name" value="von Willebrand factor, type A domain"/>
    <property type="match status" value="1"/>
</dbReference>
<evidence type="ECO:0000313" key="6">
    <source>
        <dbReference type="Proteomes" id="UP000014680"/>
    </source>
</evidence>
<name>A0A0A1UEK4_ENTIV</name>
<sequence>MSELDLVFLCDTTGSMSSYLHAAQQSIESIITTITQKEKCDVQFALVEYRDHPPQDDTFATRVTQFTSSMKTIKTAVNQMQAQGGGDTPESVSCGLYEVTKLAYRQNASKVLVWIADAPPHGFGCCGDGFPDGCPCGKDFIEVLRECMKKDIVIYSVGAEPLSVPYFRTLMRATSQLTGGQYAALSSASVLGDLITNGAIEEIQMKKIFEDVKAELAKSPDFAALPPNEKAEKVKEEVKKQTDGRQIASVEIESIFKDELKDVPSIFLTCENLKQLRTEMVKESDIAVTFKDGFGGRVLAPIAMFARCGLPTPHIPSFAPCPPPPGCCPRTIPLGGALPPLSSCPPPPPAAPGCAFGMSPMMRRAEPTAMPMSGAIAPQQQVVSQINRNASIQQNARLEQRTMNFFM</sequence>
<dbReference type="InterPro" id="IPR052969">
    <property type="entry name" value="Thr-specific_kinase-like"/>
</dbReference>
<dbReference type="Proteomes" id="UP000014680">
    <property type="component" value="Unassembled WGS sequence"/>
</dbReference>
<proteinExistence type="predicted"/>
<dbReference type="GO" id="GO:0004674">
    <property type="term" value="F:protein serine/threonine kinase activity"/>
    <property type="evidence" value="ECO:0007669"/>
    <property type="project" value="TreeGrafter"/>
</dbReference>
<dbReference type="PROSITE" id="PS50234">
    <property type="entry name" value="VWFA"/>
    <property type="match status" value="1"/>
</dbReference>
<dbReference type="GO" id="GO:0005737">
    <property type="term" value="C:cytoplasm"/>
    <property type="evidence" value="ECO:0007669"/>
    <property type="project" value="TreeGrafter"/>
</dbReference>
<evidence type="ECO:0000256" key="2">
    <source>
        <dbReference type="ARBA" id="ARBA00022525"/>
    </source>
</evidence>
<dbReference type="KEGG" id="eiv:EIN_122870"/>
<accession>A0A0A1UEK4</accession>
<dbReference type="PANTHER" id="PTHR47763:SF1">
    <property type="entry name" value="DUF659 DOMAIN-CONTAINING PROTEIN"/>
    <property type="match status" value="1"/>
</dbReference>
<evidence type="ECO:0000256" key="3">
    <source>
        <dbReference type="ARBA" id="ARBA00022729"/>
    </source>
</evidence>
<organism evidence="5 6">
    <name type="scientific">Entamoeba invadens IP1</name>
    <dbReference type="NCBI Taxonomy" id="370355"/>
    <lineage>
        <taxon>Eukaryota</taxon>
        <taxon>Amoebozoa</taxon>
        <taxon>Evosea</taxon>
        <taxon>Archamoebae</taxon>
        <taxon>Mastigamoebida</taxon>
        <taxon>Entamoebidae</taxon>
        <taxon>Entamoeba</taxon>
    </lineage>
</organism>
<dbReference type="SMART" id="SM00327">
    <property type="entry name" value="VWA"/>
    <property type="match status" value="1"/>
</dbReference>
<dbReference type="InterPro" id="IPR036465">
    <property type="entry name" value="vWFA_dom_sf"/>
</dbReference>
<feature type="domain" description="VWFA" evidence="4">
    <location>
        <begin position="5"/>
        <end position="203"/>
    </location>
</feature>
<evidence type="ECO:0000313" key="5">
    <source>
        <dbReference type="EMBL" id="ELP92336.1"/>
    </source>
</evidence>
<dbReference type="SUPFAM" id="SSF53300">
    <property type="entry name" value="vWA-like"/>
    <property type="match status" value="1"/>
</dbReference>
<dbReference type="CDD" id="cd00198">
    <property type="entry name" value="vWFA"/>
    <property type="match status" value="1"/>
</dbReference>
<dbReference type="InterPro" id="IPR002035">
    <property type="entry name" value="VWF_A"/>
</dbReference>
<dbReference type="VEuPathDB" id="AmoebaDB:EIN_122870"/>